<dbReference type="PROSITE" id="PS50110">
    <property type="entry name" value="RESPONSE_REGULATORY"/>
    <property type="match status" value="1"/>
</dbReference>
<dbReference type="GO" id="GO:0000160">
    <property type="term" value="P:phosphorelay signal transduction system"/>
    <property type="evidence" value="ECO:0007669"/>
    <property type="project" value="UniProtKB-KW"/>
</dbReference>
<keyword evidence="2" id="KW-0902">Two-component regulatory system</keyword>
<dbReference type="STRING" id="376427.SAMN04487954_11613"/>
<evidence type="ECO:0000313" key="7">
    <source>
        <dbReference type="Proteomes" id="UP000198525"/>
    </source>
</evidence>
<keyword evidence="4" id="KW-0812">Transmembrane</keyword>
<evidence type="ECO:0000256" key="1">
    <source>
        <dbReference type="ARBA" id="ARBA00022553"/>
    </source>
</evidence>
<accession>A0A1G9BPS8</accession>
<sequence>MPALRTDRFWTRLVWPLLWPLLLAQLAVVLLCLAVALFLWLGQPEPASWTAVGWLLLALLLGTTFTTAAFLLQLRHRLRACQSELDHGLEQLERRTHELGTLLPPWLHEADLSAGDESALIARLGNLNEALLALQSGWQQQPSLPRLLSATPRPGVLLFHGRIVAINRSMEQLFGEPLDALLGQDPLPRLHSLGNGETGPELMQILDAKGHWHHRQVERFATPGYELMLFAEPRDRFRELDELLTARERAREESRLKSRYLALLNRELGPLLDDLDRELDSALGRVEAQRRGELRERAADVRLLLDSLVDEQHQPGLDTRAVTSRQGVHVLIVDDGPVNRMLATQVLEGQGVAVDCVASGREALERRRREHYDLVFMDIYMPDMDGVETVRHWREAEANEVSATRSVLIALTANASESDQRRFRDAGMDDYLAKPYRPNALIAMLRHWRPDAFKESTTT</sequence>
<evidence type="ECO:0000256" key="2">
    <source>
        <dbReference type="ARBA" id="ARBA00023012"/>
    </source>
</evidence>
<gene>
    <name evidence="6" type="ORF">SAMN04487954_11613</name>
</gene>
<dbReference type="SMART" id="SM00448">
    <property type="entry name" value="REC"/>
    <property type="match status" value="1"/>
</dbReference>
<reference evidence="6 7" key="1">
    <citation type="submission" date="2016-10" db="EMBL/GenBank/DDBJ databases">
        <authorList>
            <person name="de Groot N.N."/>
        </authorList>
    </citation>
    <scope>NUCLEOTIDE SEQUENCE [LARGE SCALE GENOMIC DNA]</scope>
    <source>
        <strain evidence="6 7">CGMCC 1.6133</strain>
    </source>
</reference>
<dbReference type="InterPro" id="IPR001789">
    <property type="entry name" value="Sig_transdc_resp-reg_receiver"/>
</dbReference>
<feature type="modified residue" description="4-aspartylphosphate" evidence="3">
    <location>
        <position position="378"/>
    </location>
</feature>
<feature type="transmembrane region" description="Helical" evidence="4">
    <location>
        <begin position="47"/>
        <end position="72"/>
    </location>
</feature>
<evidence type="ECO:0000256" key="3">
    <source>
        <dbReference type="PROSITE-ProRule" id="PRU00169"/>
    </source>
</evidence>
<dbReference type="InterPro" id="IPR011006">
    <property type="entry name" value="CheY-like_superfamily"/>
</dbReference>
<dbReference type="RefSeq" id="WP_176761547.1">
    <property type="nucleotide sequence ID" value="NZ_FNES01000016.1"/>
</dbReference>
<dbReference type="Pfam" id="PF00072">
    <property type="entry name" value="Response_reg"/>
    <property type="match status" value="1"/>
</dbReference>
<dbReference type="SUPFAM" id="SSF52172">
    <property type="entry name" value="CheY-like"/>
    <property type="match status" value="1"/>
</dbReference>
<keyword evidence="4" id="KW-1133">Transmembrane helix</keyword>
<dbReference type="EMBL" id="FNES01000016">
    <property type="protein sequence ID" value="SDK40875.1"/>
    <property type="molecule type" value="Genomic_DNA"/>
</dbReference>
<proteinExistence type="predicted"/>
<dbReference type="Proteomes" id="UP000198525">
    <property type="component" value="Unassembled WGS sequence"/>
</dbReference>
<dbReference type="Gene3D" id="3.40.50.2300">
    <property type="match status" value="1"/>
</dbReference>
<protein>
    <submittedName>
        <fullName evidence="6">CheY chemotaxis protein or a CheY-like REC (Receiver) domain</fullName>
    </submittedName>
</protein>
<dbReference type="AlphaFoldDB" id="A0A1G9BPS8"/>
<dbReference type="CDD" id="cd17546">
    <property type="entry name" value="REC_hyHK_CKI1_RcsC-like"/>
    <property type="match status" value="1"/>
</dbReference>
<name>A0A1G9BPS8_9GAMM</name>
<evidence type="ECO:0000313" key="6">
    <source>
        <dbReference type="EMBL" id="SDK40875.1"/>
    </source>
</evidence>
<feature type="domain" description="Response regulatory" evidence="5">
    <location>
        <begin position="329"/>
        <end position="449"/>
    </location>
</feature>
<keyword evidence="1 3" id="KW-0597">Phosphoprotein</keyword>
<dbReference type="PANTHER" id="PTHR45339">
    <property type="entry name" value="HYBRID SIGNAL TRANSDUCTION HISTIDINE KINASE J"/>
    <property type="match status" value="1"/>
</dbReference>
<evidence type="ECO:0000256" key="4">
    <source>
        <dbReference type="SAM" id="Phobius"/>
    </source>
</evidence>
<evidence type="ECO:0000259" key="5">
    <source>
        <dbReference type="PROSITE" id="PS50110"/>
    </source>
</evidence>
<organism evidence="6 7">
    <name type="scientific">Billgrantia gudaonensis</name>
    <dbReference type="NCBI Taxonomy" id="376427"/>
    <lineage>
        <taxon>Bacteria</taxon>
        <taxon>Pseudomonadati</taxon>
        <taxon>Pseudomonadota</taxon>
        <taxon>Gammaproteobacteria</taxon>
        <taxon>Oceanospirillales</taxon>
        <taxon>Halomonadaceae</taxon>
        <taxon>Billgrantia</taxon>
    </lineage>
</organism>
<keyword evidence="4" id="KW-0472">Membrane</keyword>
<feature type="transmembrane region" description="Helical" evidence="4">
    <location>
        <begin position="21"/>
        <end position="41"/>
    </location>
</feature>
<dbReference type="PANTHER" id="PTHR45339:SF1">
    <property type="entry name" value="HYBRID SIGNAL TRANSDUCTION HISTIDINE KINASE J"/>
    <property type="match status" value="1"/>
</dbReference>
<keyword evidence="7" id="KW-1185">Reference proteome</keyword>